<dbReference type="EMBL" id="JBBPBN010000003">
    <property type="protein sequence ID" value="KAK9043097.1"/>
    <property type="molecule type" value="Genomic_DNA"/>
</dbReference>
<dbReference type="Proteomes" id="UP001396334">
    <property type="component" value="Unassembled WGS sequence"/>
</dbReference>
<accession>A0ABR2U0D2</accession>
<reference evidence="1 2" key="1">
    <citation type="journal article" date="2024" name="G3 (Bethesda)">
        <title>Genome assembly of Hibiscus sabdariffa L. provides insights into metabolisms of medicinal natural products.</title>
        <authorList>
            <person name="Kim T."/>
        </authorList>
    </citation>
    <scope>NUCLEOTIDE SEQUENCE [LARGE SCALE GENOMIC DNA]</scope>
    <source>
        <strain evidence="1">TK-2024</strain>
        <tissue evidence="1">Old leaves</tissue>
    </source>
</reference>
<proteinExistence type="predicted"/>
<name>A0ABR2U0D2_9ROSI</name>
<protein>
    <submittedName>
        <fullName evidence="1">Uncharacterized protein</fullName>
    </submittedName>
</protein>
<evidence type="ECO:0000313" key="2">
    <source>
        <dbReference type="Proteomes" id="UP001396334"/>
    </source>
</evidence>
<evidence type="ECO:0000313" key="1">
    <source>
        <dbReference type="EMBL" id="KAK9043097.1"/>
    </source>
</evidence>
<sequence length="98" mass="10794">MYNAARIASSSVENNHGMSIGIEKIARTSSFSDNKMPPQPHRLLIFTVATENFNGSLKDRDFSSSKIVTLEGLTHHPSRLPIGLPCADFSRIRALILV</sequence>
<keyword evidence="2" id="KW-1185">Reference proteome</keyword>
<gene>
    <name evidence="1" type="ORF">V6N11_071448</name>
</gene>
<comment type="caution">
    <text evidence="1">The sequence shown here is derived from an EMBL/GenBank/DDBJ whole genome shotgun (WGS) entry which is preliminary data.</text>
</comment>
<organism evidence="1 2">
    <name type="scientific">Hibiscus sabdariffa</name>
    <name type="common">roselle</name>
    <dbReference type="NCBI Taxonomy" id="183260"/>
    <lineage>
        <taxon>Eukaryota</taxon>
        <taxon>Viridiplantae</taxon>
        <taxon>Streptophyta</taxon>
        <taxon>Embryophyta</taxon>
        <taxon>Tracheophyta</taxon>
        <taxon>Spermatophyta</taxon>
        <taxon>Magnoliopsida</taxon>
        <taxon>eudicotyledons</taxon>
        <taxon>Gunneridae</taxon>
        <taxon>Pentapetalae</taxon>
        <taxon>rosids</taxon>
        <taxon>malvids</taxon>
        <taxon>Malvales</taxon>
        <taxon>Malvaceae</taxon>
        <taxon>Malvoideae</taxon>
        <taxon>Hibiscus</taxon>
    </lineage>
</organism>